<organism evidence="10 11">
    <name type="scientific">Lysinibacillus parviboronicapiens</name>
    <dbReference type="NCBI Taxonomy" id="436516"/>
    <lineage>
        <taxon>Bacteria</taxon>
        <taxon>Bacillati</taxon>
        <taxon>Bacillota</taxon>
        <taxon>Bacilli</taxon>
        <taxon>Bacillales</taxon>
        <taxon>Bacillaceae</taxon>
        <taxon>Lysinibacillus</taxon>
    </lineage>
</organism>
<keyword evidence="4 6" id="KW-0807">Transducer</keyword>
<evidence type="ECO:0000256" key="3">
    <source>
        <dbReference type="ARBA" id="ARBA00023136"/>
    </source>
</evidence>
<proteinExistence type="inferred from homology"/>
<dbReference type="Pfam" id="PF00015">
    <property type="entry name" value="MCPsignal"/>
    <property type="match status" value="1"/>
</dbReference>
<evidence type="ECO:0000313" key="10">
    <source>
        <dbReference type="EMBL" id="MET4559904.1"/>
    </source>
</evidence>
<name>A0ABV2PG25_9BACI</name>
<gene>
    <name evidence="10" type="ORF">ABIA69_001047</name>
</gene>
<dbReference type="InterPro" id="IPR003660">
    <property type="entry name" value="HAMP_dom"/>
</dbReference>
<evidence type="ECO:0000256" key="2">
    <source>
        <dbReference type="ARBA" id="ARBA00022475"/>
    </source>
</evidence>
<keyword evidence="2" id="KW-1003">Cell membrane</keyword>
<dbReference type="Pfam" id="PF12729">
    <property type="entry name" value="4HB_MCP_1"/>
    <property type="match status" value="1"/>
</dbReference>
<dbReference type="SMART" id="SM00304">
    <property type="entry name" value="HAMP"/>
    <property type="match status" value="1"/>
</dbReference>
<evidence type="ECO:0000256" key="6">
    <source>
        <dbReference type="PROSITE-ProRule" id="PRU00284"/>
    </source>
</evidence>
<dbReference type="Pfam" id="PF00672">
    <property type="entry name" value="HAMP"/>
    <property type="match status" value="1"/>
</dbReference>
<dbReference type="SMART" id="SM00283">
    <property type="entry name" value="MA"/>
    <property type="match status" value="1"/>
</dbReference>
<dbReference type="RefSeq" id="WP_354471141.1">
    <property type="nucleotide sequence ID" value="NZ_JBEPSB010000003.1"/>
</dbReference>
<dbReference type="CDD" id="cd11386">
    <property type="entry name" value="MCP_signal"/>
    <property type="match status" value="1"/>
</dbReference>
<keyword evidence="7" id="KW-1133">Transmembrane helix</keyword>
<protein>
    <submittedName>
        <fullName evidence="10">Methyl-accepting chemotaxis protein</fullName>
    </submittedName>
</protein>
<feature type="transmembrane region" description="Helical" evidence="7">
    <location>
        <begin position="216"/>
        <end position="238"/>
    </location>
</feature>
<comment type="similarity">
    <text evidence="5">Belongs to the methyl-accepting chemotaxis (MCP) protein family.</text>
</comment>
<dbReference type="Gene3D" id="6.10.340.10">
    <property type="match status" value="1"/>
</dbReference>
<evidence type="ECO:0000259" key="8">
    <source>
        <dbReference type="PROSITE" id="PS50111"/>
    </source>
</evidence>
<dbReference type="PROSITE" id="PS50111">
    <property type="entry name" value="CHEMOTAXIS_TRANSDUC_2"/>
    <property type="match status" value="1"/>
</dbReference>
<dbReference type="InterPro" id="IPR024478">
    <property type="entry name" value="HlyB_4HB_MCP"/>
</dbReference>
<evidence type="ECO:0000256" key="4">
    <source>
        <dbReference type="ARBA" id="ARBA00023224"/>
    </source>
</evidence>
<dbReference type="InterPro" id="IPR004089">
    <property type="entry name" value="MCPsignal_dom"/>
</dbReference>
<comment type="caution">
    <text evidence="10">The sequence shown here is derived from an EMBL/GenBank/DDBJ whole genome shotgun (WGS) entry which is preliminary data.</text>
</comment>
<evidence type="ECO:0000313" key="11">
    <source>
        <dbReference type="Proteomes" id="UP001549363"/>
    </source>
</evidence>
<dbReference type="Gene3D" id="1.10.287.950">
    <property type="entry name" value="Methyl-accepting chemotaxis protein"/>
    <property type="match status" value="1"/>
</dbReference>
<dbReference type="Proteomes" id="UP001549363">
    <property type="component" value="Unassembled WGS sequence"/>
</dbReference>
<dbReference type="CDD" id="cd06225">
    <property type="entry name" value="HAMP"/>
    <property type="match status" value="1"/>
</dbReference>
<evidence type="ECO:0000256" key="7">
    <source>
        <dbReference type="SAM" id="Phobius"/>
    </source>
</evidence>
<sequence length="581" mass="63353">MEHRFTAVSCDFICEFVAKSKNLSFEGDGHMRNATMFKKLFVLIATFVVTMVFLVGNGYIEMSRLAGNTKEMYEDSLLPSVSFGKFRANNRTMEKILFQIMQQTTKEEGEQLLTQKKELVAANLQILEELQKANLSSDKKEALAELSQVYLSYLNVHNNLLALGNANKNVEAYQQYKTKGIEAINALLAITDPLEKAIQEEAAQRSQESGAEAKRVTLLSLIFSSIMIVLCIVVGWYITRIIVKPLETLNDKMKEAEKGDFTGKVNYVSKDAIGQLTNAFNNMLEGQRQLLNEIMQTSQDGAAYSKELAASAGQTTMASEIIAQTIHEIDNQAQAVEQVTHTLQYMGDNIHAIASSAQDVSNIAIDASEKPLQGNEIIMKAEQQMNSIHVSINQLGQVIDNLGQRSEEIGEIIGTITKVAGQTNLLALNAAIEAARGGESGRGFAVVAAEVRKLAEESSLSASKIAQIISSIQTETNNAVLSMKSVTDEVLNGIESVSITGMSFEQIQQSVNSVTDKIRGVTSAVQQLASGSEQLAHSVHLINEFAETSATSVENVTSAIEEQLAFMQEISTASDALSQKQ</sequence>
<feature type="domain" description="Methyl-accepting transducer" evidence="8">
    <location>
        <begin position="330"/>
        <end position="543"/>
    </location>
</feature>
<dbReference type="PANTHER" id="PTHR32089">
    <property type="entry name" value="METHYL-ACCEPTING CHEMOTAXIS PROTEIN MCPB"/>
    <property type="match status" value="1"/>
</dbReference>
<dbReference type="EMBL" id="JBEPSB010000003">
    <property type="protein sequence ID" value="MET4559904.1"/>
    <property type="molecule type" value="Genomic_DNA"/>
</dbReference>
<dbReference type="SUPFAM" id="SSF58104">
    <property type="entry name" value="Methyl-accepting chemotaxis protein (MCP) signaling domain"/>
    <property type="match status" value="1"/>
</dbReference>
<feature type="transmembrane region" description="Helical" evidence="7">
    <location>
        <begin position="40"/>
        <end position="60"/>
    </location>
</feature>
<dbReference type="PROSITE" id="PS50885">
    <property type="entry name" value="HAMP"/>
    <property type="match status" value="1"/>
</dbReference>
<keyword evidence="3 7" id="KW-0472">Membrane</keyword>
<accession>A0ABV2PG25</accession>
<reference evidence="10 11" key="1">
    <citation type="submission" date="2024-06" db="EMBL/GenBank/DDBJ databases">
        <title>Sorghum-associated microbial communities from plants grown in Nebraska, USA.</title>
        <authorList>
            <person name="Schachtman D."/>
        </authorList>
    </citation>
    <scope>NUCLEOTIDE SEQUENCE [LARGE SCALE GENOMIC DNA]</scope>
    <source>
        <strain evidence="10 11">736</strain>
    </source>
</reference>
<evidence type="ECO:0000259" key="9">
    <source>
        <dbReference type="PROSITE" id="PS50885"/>
    </source>
</evidence>
<feature type="domain" description="HAMP" evidence="9">
    <location>
        <begin position="240"/>
        <end position="292"/>
    </location>
</feature>
<comment type="subcellular location">
    <subcellularLocation>
        <location evidence="1">Cell membrane</location>
    </subcellularLocation>
</comment>
<keyword evidence="7" id="KW-0812">Transmembrane</keyword>
<evidence type="ECO:0000256" key="5">
    <source>
        <dbReference type="ARBA" id="ARBA00029447"/>
    </source>
</evidence>
<evidence type="ECO:0000256" key="1">
    <source>
        <dbReference type="ARBA" id="ARBA00004236"/>
    </source>
</evidence>
<dbReference type="PANTHER" id="PTHR32089:SF112">
    <property type="entry name" value="LYSOZYME-LIKE PROTEIN-RELATED"/>
    <property type="match status" value="1"/>
</dbReference>
<keyword evidence="11" id="KW-1185">Reference proteome</keyword>